<proteinExistence type="predicted"/>
<dbReference type="EMBL" id="JAIVGD010000028">
    <property type="protein sequence ID" value="KAH0738892.1"/>
    <property type="molecule type" value="Genomic_DNA"/>
</dbReference>
<accession>A0ABQ7TW02</accession>
<reference evidence="1 2" key="1">
    <citation type="journal article" date="2021" name="bioRxiv">
        <title>Chromosome-scale and haplotype-resolved genome assembly of a tetraploid potato cultivar.</title>
        <authorList>
            <person name="Sun H."/>
            <person name="Jiao W.-B."/>
            <person name="Krause K."/>
            <person name="Campoy J.A."/>
            <person name="Goel M."/>
            <person name="Folz-Donahue K."/>
            <person name="Kukat C."/>
            <person name="Huettel B."/>
            <person name="Schneeberger K."/>
        </authorList>
    </citation>
    <scope>NUCLEOTIDE SEQUENCE [LARGE SCALE GENOMIC DNA]</scope>
    <source>
        <strain evidence="1">SolTubOtavaFocal</strain>
        <tissue evidence="1">Leaves</tissue>
    </source>
</reference>
<protein>
    <submittedName>
        <fullName evidence="1">Uncharacterized protein</fullName>
    </submittedName>
</protein>
<evidence type="ECO:0000313" key="1">
    <source>
        <dbReference type="EMBL" id="KAH0738892.1"/>
    </source>
</evidence>
<keyword evidence="2" id="KW-1185">Reference proteome</keyword>
<evidence type="ECO:0000313" key="2">
    <source>
        <dbReference type="Proteomes" id="UP000826656"/>
    </source>
</evidence>
<organism evidence="1 2">
    <name type="scientific">Solanum tuberosum</name>
    <name type="common">Potato</name>
    <dbReference type="NCBI Taxonomy" id="4113"/>
    <lineage>
        <taxon>Eukaryota</taxon>
        <taxon>Viridiplantae</taxon>
        <taxon>Streptophyta</taxon>
        <taxon>Embryophyta</taxon>
        <taxon>Tracheophyta</taxon>
        <taxon>Spermatophyta</taxon>
        <taxon>Magnoliopsida</taxon>
        <taxon>eudicotyledons</taxon>
        <taxon>Gunneridae</taxon>
        <taxon>Pentapetalae</taxon>
        <taxon>asterids</taxon>
        <taxon>lamiids</taxon>
        <taxon>Solanales</taxon>
        <taxon>Solanaceae</taxon>
        <taxon>Solanoideae</taxon>
        <taxon>Solaneae</taxon>
        <taxon>Solanum</taxon>
    </lineage>
</organism>
<comment type="caution">
    <text evidence="1">The sequence shown here is derived from an EMBL/GenBank/DDBJ whole genome shotgun (WGS) entry which is preliminary data.</text>
</comment>
<gene>
    <name evidence="1" type="ORF">KY290_037597</name>
</gene>
<sequence length="65" mass="7392">MRKVIAVDGTFLRSKYEGVLLSAVAQDAENHIFPVASKYSKDGFDYLPCISLWLLHETPWGKYSK</sequence>
<dbReference type="Proteomes" id="UP000826656">
    <property type="component" value="Unassembled WGS sequence"/>
</dbReference>
<name>A0ABQ7TW02_SOLTU</name>